<gene>
    <name evidence="2" type="ORF">GURASL_31100</name>
</gene>
<keyword evidence="3" id="KW-1185">Reference proteome</keyword>
<evidence type="ECO:0000313" key="3">
    <source>
        <dbReference type="Proteomes" id="UP001317705"/>
    </source>
</evidence>
<organism evidence="2 3">
    <name type="scientific">Geotalea uraniireducens</name>
    <dbReference type="NCBI Taxonomy" id="351604"/>
    <lineage>
        <taxon>Bacteria</taxon>
        <taxon>Pseudomonadati</taxon>
        <taxon>Thermodesulfobacteriota</taxon>
        <taxon>Desulfuromonadia</taxon>
        <taxon>Geobacterales</taxon>
        <taxon>Geobacteraceae</taxon>
        <taxon>Geotalea</taxon>
    </lineage>
</organism>
<dbReference type="CDD" id="cd12108">
    <property type="entry name" value="Hr-like"/>
    <property type="match status" value="1"/>
</dbReference>
<proteinExistence type="predicted"/>
<reference evidence="2 3" key="1">
    <citation type="submission" date="2022-12" db="EMBL/GenBank/DDBJ databases">
        <title>Polyphasic characterization of Geotalea uranireducens NIT-SL11 newly isolated from a complex of sewage sludge and microbially reduced graphene oxide.</title>
        <authorList>
            <person name="Xie L."/>
            <person name="Yoshida N."/>
            <person name="Meng L."/>
        </authorList>
    </citation>
    <scope>NUCLEOTIDE SEQUENCE [LARGE SCALE GENOMIC DNA]</scope>
    <source>
        <strain evidence="2 3">NIT-SL11</strain>
    </source>
</reference>
<evidence type="ECO:0000259" key="1">
    <source>
        <dbReference type="Pfam" id="PF01814"/>
    </source>
</evidence>
<dbReference type="Proteomes" id="UP001317705">
    <property type="component" value="Chromosome"/>
</dbReference>
<protein>
    <submittedName>
        <fullName evidence="2">Cation-binding protein</fullName>
    </submittedName>
</protein>
<dbReference type="InterPro" id="IPR012312">
    <property type="entry name" value="Hemerythrin-like"/>
</dbReference>
<dbReference type="Gene3D" id="1.20.120.520">
    <property type="entry name" value="nmb1532 protein domain like"/>
    <property type="match status" value="1"/>
</dbReference>
<dbReference type="EMBL" id="AP027151">
    <property type="protein sequence ID" value="BDV44187.1"/>
    <property type="molecule type" value="Genomic_DNA"/>
</dbReference>
<evidence type="ECO:0000313" key="2">
    <source>
        <dbReference type="EMBL" id="BDV44187.1"/>
    </source>
</evidence>
<dbReference type="Pfam" id="PF01814">
    <property type="entry name" value="Hemerythrin"/>
    <property type="match status" value="1"/>
</dbReference>
<sequence>MTGNITDRLIDEHRLILRMLTVLEKRALRVADGAAPDAEFFLAAVDFIRNYADRFHHAKEEDILFAALVANGMPREHSPVAAMLLEHEEGRAHVRALEAAALAVQAGESGRAREIAEHAIAYLELLREHIDKEDHILYPLAERLIPVGQHEAVLAGYAAAAKRAPAGFEEHYRQLVARYEAAALRPAA</sequence>
<dbReference type="RefSeq" id="WP_282000292.1">
    <property type="nucleotide sequence ID" value="NZ_AP027151.1"/>
</dbReference>
<feature type="domain" description="Hemerythrin-like" evidence="1">
    <location>
        <begin position="5"/>
        <end position="141"/>
    </location>
</feature>
<name>A0ABM8EP08_9BACT</name>
<accession>A0ABM8EP08</accession>
<dbReference type="PANTHER" id="PTHR39966:SF1">
    <property type="entry name" value="HEMERYTHRIN-LIKE DOMAIN-CONTAINING PROTEIN"/>
    <property type="match status" value="1"/>
</dbReference>
<dbReference type="PANTHER" id="PTHR39966">
    <property type="entry name" value="BLL2471 PROTEIN-RELATED"/>
    <property type="match status" value="1"/>
</dbReference>